<dbReference type="SMART" id="SM00014">
    <property type="entry name" value="acidPPc"/>
    <property type="match status" value="1"/>
</dbReference>
<evidence type="ECO:0000313" key="3">
    <source>
        <dbReference type="EMBL" id="GAA1384332.1"/>
    </source>
</evidence>
<protein>
    <recommendedName>
        <fullName evidence="2">Phosphatidic acid phosphatase type 2/haloperoxidase domain-containing protein</fullName>
    </recommendedName>
</protein>
<dbReference type="Proteomes" id="UP001501414">
    <property type="component" value="Unassembled WGS sequence"/>
</dbReference>
<dbReference type="Gene3D" id="1.20.144.10">
    <property type="entry name" value="Phosphatidic acid phosphatase type 2/haloperoxidase"/>
    <property type="match status" value="1"/>
</dbReference>
<sequence length="232" mass="23103">MGALSVPGVSLSSRVSPTVLGRGGRIPATVAVLIAGTGLVALAVHYRGVVGPGPFEAVLAVALRESLGGWTGALRALVVLGRPSTVILAALLMAVVALIAGQPRMAIVAAIAPPLTGGFVLILQPLISRTLDGHVALPSGHTAGATSVALVAALLAVSLAGRYRRSVAAIAGVLSLTVAGTVAVALVANGLHYVSDTVAGFLVAVTVVFAMALVADVRGVHDRAVTGRYHQS</sequence>
<name>A0ABN1XLG6_9PSEU</name>
<evidence type="ECO:0000313" key="4">
    <source>
        <dbReference type="Proteomes" id="UP001501414"/>
    </source>
</evidence>
<dbReference type="Pfam" id="PF01569">
    <property type="entry name" value="PAP2"/>
    <property type="match status" value="1"/>
</dbReference>
<keyword evidence="4" id="KW-1185">Reference proteome</keyword>
<feature type="transmembrane region" description="Helical" evidence="1">
    <location>
        <begin position="73"/>
        <end position="99"/>
    </location>
</feature>
<feature type="transmembrane region" description="Helical" evidence="1">
    <location>
        <begin position="139"/>
        <end position="160"/>
    </location>
</feature>
<keyword evidence="1" id="KW-0812">Transmembrane</keyword>
<feature type="transmembrane region" description="Helical" evidence="1">
    <location>
        <begin position="26"/>
        <end position="46"/>
    </location>
</feature>
<dbReference type="InterPro" id="IPR000326">
    <property type="entry name" value="PAP2/HPO"/>
</dbReference>
<reference evidence="3 4" key="1">
    <citation type="journal article" date="2019" name="Int. J. Syst. Evol. Microbiol.">
        <title>The Global Catalogue of Microorganisms (GCM) 10K type strain sequencing project: providing services to taxonomists for standard genome sequencing and annotation.</title>
        <authorList>
            <consortium name="The Broad Institute Genomics Platform"/>
            <consortium name="The Broad Institute Genome Sequencing Center for Infectious Disease"/>
            <person name="Wu L."/>
            <person name="Ma J."/>
        </authorList>
    </citation>
    <scope>NUCLEOTIDE SEQUENCE [LARGE SCALE GENOMIC DNA]</scope>
    <source>
        <strain evidence="3 4">JCM 11896</strain>
    </source>
</reference>
<evidence type="ECO:0000259" key="2">
    <source>
        <dbReference type="SMART" id="SM00014"/>
    </source>
</evidence>
<comment type="caution">
    <text evidence="3">The sequence shown here is derived from an EMBL/GenBank/DDBJ whole genome shotgun (WGS) entry which is preliminary data.</text>
</comment>
<dbReference type="InterPro" id="IPR036938">
    <property type="entry name" value="PAP2/HPO_sf"/>
</dbReference>
<feature type="transmembrane region" description="Helical" evidence="1">
    <location>
        <begin position="106"/>
        <end position="127"/>
    </location>
</feature>
<feature type="domain" description="Phosphatidic acid phosphatase type 2/haloperoxidase" evidence="2">
    <location>
        <begin position="86"/>
        <end position="212"/>
    </location>
</feature>
<feature type="transmembrane region" description="Helical" evidence="1">
    <location>
        <begin position="167"/>
        <end position="191"/>
    </location>
</feature>
<dbReference type="EMBL" id="BAAAJK010000005">
    <property type="protein sequence ID" value="GAA1384332.1"/>
    <property type="molecule type" value="Genomic_DNA"/>
</dbReference>
<proteinExistence type="predicted"/>
<feature type="transmembrane region" description="Helical" evidence="1">
    <location>
        <begin position="197"/>
        <end position="215"/>
    </location>
</feature>
<gene>
    <name evidence="3" type="ORF">GCM10009613_15040</name>
</gene>
<keyword evidence="1" id="KW-0472">Membrane</keyword>
<accession>A0ABN1XLG6</accession>
<keyword evidence="1" id="KW-1133">Transmembrane helix</keyword>
<evidence type="ECO:0000256" key="1">
    <source>
        <dbReference type="SAM" id="Phobius"/>
    </source>
</evidence>
<organism evidence="3 4">
    <name type="scientific">Pseudonocardia kongjuensis</name>
    <dbReference type="NCBI Taxonomy" id="102227"/>
    <lineage>
        <taxon>Bacteria</taxon>
        <taxon>Bacillati</taxon>
        <taxon>Actinomycetota</taxon>
        <taxon>Actinomycetes</taxon>
        <taxon>Pseudonocardiales</taxon>
        <taxon>Pseudonocardiaceae</taxon>
        <taxon>Pseudonocardia</taxon>
    </lineage>
</organism>
<dbReference type="SUPFAM" id="SSF48317">
    <property type="entry name" value="Acid phosphatase/Vanadium-dependent haloperoxidase"/>
    <property type="match status" value="1"/>
</dbReference>